<evidence type="ECO:0008006" key="4">
    <source>
        <dbReference type="Google" id="ProtNLM"/>
    </source>
</evidence>
<gene>
    <name evidence="2" type="ORF">QR680_002054</name>
</gene>
<sequence>MRSMRHVRKGQKARAGKNRNAAKNRAHKRQTASKRVWLNKTQFWEPKVVIEEKYLAKVVVGSQESSSQVVEQTKAQKKAKVAVLNQKPSSSQVKDVRESTKKNQKEEVIAQKTTQQSQSANGVPGKKTDVKKTKVEEQLRVEIHEKQYTDNDDMKSSVDSGVDVDHKPAVTTKVAPVAAPVPVVAAPAAAPVTKVDPKRRERQYKLLPRDIQFCTYMMETHGDNYEAMANDNKNIYRDTANGIARKLRIFRESPQYEEYLQSKTA</sequence>
<dbReference type="Proteomes" id="UP001175271">
    <property type="component" value="Unassembled WGS sequence"/>
</dbReference>
<name>A0AA39LHA9_9BILA</name>
<reference evidence="2" key="1">
    <citation type="submission" date="2023-06" db="EMBL/GenBank/DDBJ databases">
        <title>Genomic analysis of the entomopathogenic nematode Steinernema hermaphroditum.</title>
        <authorList>
            <person name="Schwarz E.M."/>
            <person name="Heppert J.K."/>
            <person name="Baniya A."/>
            <person name="Schwartz H.T."/>
            <person name="Tan C.-H."/>
            <person name="Antoshechkin I."/>
            <person name="Sternberg P.W."/>
            <person name="Goodrich-Blair H."/>
            <person name="Dillman A.R."/>
        </authorList>
    </citation>
    <scope>NUCLEOTIDE SEQUENCE</scope>
    <source>
        <strain evidence="2">PS9179</strain>
        <tissue evidence="2">Whole animal</tissue>
    </source>
</reference>
<comment type="caution">
    <text evidence="2">The sequence shown here is derived from an EMBL/GenBank/DDBJ whole genome shotgun (WGS) entry which is preliminary data.</text>
</comment>
<dbReference type="EMBL" id="JAUCMV010000005">
    <property type="protein sequence ID" value="KAK0397262.1"/>
    <property type="molecule type" value="Genomic_DNA"/>
</dbReference>
<organism evidence="2 3">
    <name type="scientific">Steinernema hermaphroditum</name>
    <dbReference type="NCBI Taxonomy" id="289476"/>
    <lineage>
        <taxon>Eukaryota</taxon>
        <taxon>Metazoa</taxon>
        <taxon>Ecdysozoa</taxon>
        <taxon>Nematoda</taxon>
        <taxon>Chromadorea</taxon>
        <taxon>Rhabditida</taxon>
        <taxon>Tylenchina</taxon>
        <taxon>Panagrolaimomorpha</taxon>
        <taxon>Strongyloidoidea</taxon>
        <taxon>Steinernematidae</taxon>
        <taxon>Steinernema</taxon>
    </lineage>
</organism>
<protein>
    <recommendedName>
        <fullName evidence="4">Nucleolar protein 16</fullName>
    </recommendedName>
</protein>
<accession>A0AA39LHA9</accession>
<feature type="region of interest" description="Disordered" evidence="1">
    <location>
        <begin position="1"/>
        <end position="35"/>
    </location>
</feature>
<feature type="compositionally biased region" description="Basic and acidic residues" evidence="1">
    <location>
        <begin position="94"/>
        <end position="109"/>
    </location>
</feature>
<evidence type="ECO:0000256" key="1">
    <source>
        <dbReference type="SAM" id="MobiDB-lite"/>
    </source>
</evidence>
<evidence type="ECO:0000313" key="2">
    <source>
        <dbReference type="EMBL" id="KAK0397262.1"/>
    </source>
</evidence>
<feature type="compositionally biased region" description="Basic residues" evidence="1">
    <location>
        <begin position="1"/>
        <end position="32"/>
    </location>
</feature>
<proteinExistence type="predicted"/>
<dbReference type="AlphaFoldDB" id="A0AA39LHA9"/>
<feature type="region of interest" description="Disordered" evidence="1">
    <location>
        <begin position="81"/>
        <end position="136"/>
    </location>
</feature>
<feature type="compositionally biased region" description="Basic and acidic residues" evidence="1">
    <location>
        <begin position="126"/>
        <end position="136"/>
    </location>
</feature>
<feature type="compositionally biased region" description="Polar residues" evidence="1">
    <location>
        <begin position="111"/>
        <end position="121"/>
    </location>
</feature>
<evidence type="ECO:0000313" key="3">
    <source>
        <dbReference type="Proteomes" id="UP001175271"/>
    </source>
</evidence>
<keyword evidence="3" id="KW-1185">Reference proteome</keyword>